<evidence type="ECO:0000313" key="3">
    <source>
        <dbReference type="EMBL" id="MFD1542166.1"/>
    </source>
</evidence>
<feature type="compositionally biased region" description="Polar residues" evidence="1">
    <location>
        <begin position="472"/>
        <end position="483"/>
    </location>
</feature>
<accession>A0ABW4GHE9</accession>
<evidence type="ECO:0000256" key="1">
    <source>
        <dbReference type="SAM" id="MobiDB-lite"/>
    </source>
</evidence>
<feature type="transmembrane region" description="Helical" evidence="2">
    <location>
        <begin position="88"/>
        <end position="113"/>
    </location>
</feature>
<feature type="compositionally biased region" description="Low complexity" evidence="1">
    <location>
        <begin position="396"/>
        <end position="412"/>
    </location>
</feature>
<feature type="compositionally biased region" description="Low complexity" evidence="1">
    <location>
        <begin position="282"/>
        <end position="318"/>
    </location>
</feature>
<dbReference type="EMBL" id="JBHUCM010000031">
    <property type="protein sequence ID" value="MFD1542166.1"/>
    <property type="molecule type" value="Genomic_DNA"/>
</dbReference>
<sequence length="641" mass="67406">MSKLDVTRLREPAAWLMLAGGGLNILVAIGKVLVSSSASLSGELALSFADRAFSNFGNFTSPVTTALLLGSVLLLTKVGPPSPQAKPVAFGAAAMLGIATLFGAITLVLGLFAGNGARLTAEFGLRGVPVLALTGIALVYLLPLVLPDRPAVQPQQGYGQQFPNAPYGQQPPLQQPYGEQPPFAGGPAEQQSYGQQPPSYGGAPEQPGYVPQPPSYGGPVEQPAYGQQPPSVGGQPDGQGAPVGQPGYVPQPPSYGGPVEQPGYVPQPPSYGGQSEQPGYGQPASTPQPATAAFPATADQNQGQPDQGFPQPQPGFGQTDPSFSQPKPEYQPAPYVPADSEPNAFAQPYNTPDNQAVPYVPADSQPNAYAPADSQPNAYAPADSPANGYQTADSQPNAYAPAATPPNTYAPADGYQTVDSQPNAYAPAANPPNPFAPIDNQPNPWAPTDQPPPASQQQPLFGQQPYVPNAFDQPQGQPFTGFSGQEYATPAAYQEPDPPVDPRSQQLLDAYQQAETYQHSANSGAPDLRVPDYASQQQASPYDDPFGHPQQLQQPGYPPQPPAHQAQPPAHQAQYEPQPAQYEPQPYQPHHQAARWNEPPTEATVRLDQSMFQGDALGGAPGQGDDPIDPTAIYAPNEPRR</sequence>
<keyword evidence="2" id="KW-0812">Transmembrane</keyword>
<reference evidence="4" key="1">
    <citation type="journal article" date="2019" name="Int. J. Syst. Evol. Microbiol.">
        <title>The Global Catalogue of Microorganisms (GCM) 10K type strain sequencing project: providing services to taxonomists for standard genome sequencing and annotation.</title>
        <authorList>
            <consortium name="The Broad Institute Genomics Platform"/>
            <consortium name="The Broad Institute Genome Sequencing Center for Infectious Disease"/>
            <person name="Wu L."/>
            <person name="Ma J."/>
        </authorList>
    </citation>
    <scope>NUCLEOTIDE SEQUENCE [LARGE SCALE GENOMIC DNA]</scope>
    <source>
        <strain evidence="4">CGMCC 1.15399</strain>
    </source>
</reference>
<feature type="compositionally biased region" description="Low complexity" evidence="1">
    <location>
        <begin position="563"/>
        <end position="591"/>
    </location>
</feature>
<feature type="compositionally biased region" description="Polar residues" evidence="1">
    <location>
        <begin position="189"/>
        <end position="198"/>
    </location>
</feature>
<comment type="caution">
    <text evidence="3">The sequence shown here is derived from an EMBL/GenBank/DDBJ whole genome shotgun (WGS) entry which is preliminary data.</text>
</comment>
<organism evidence="3 4">
    <name type="scientific">Nonomuraea guangzhouensis</name>
    <dbReference type="NCBI Taxonomy" id="1291555"/>
    <lineage>
        <taxon>Bacteria</taxon>
        <taxon>Bacillati</taxon>
        <taxon>Actinomycetota</taxon>
        <taxon>Actinomycetes</taxon>
        <taxon>Streptosporangiales</taxon>
        <taxon>Streptosporangiaceae</taxon>
        <taxon>Nonomuraea</taxon>
    </lineage>
</organism>
<feature type="transmembrane region" description="Helical" evidence="2">
    <location>
        <begin position="12"/>
        <end position="34"/>
    </location>
</feature>
<gene>
    <name evidence="3" type="ORF">ACFSJ0_34305</name>
</gene>
<proteinExistence type="predicted"/>
<dbReference type="RefSeq" id="WP_219537419.1">
    <property type="nucleotide sequence ID" value="NZ_JAHKRM010000037.1"/>
</dbReference>
<feature type="compositionally biased region" description="Polar residues" evidence="1">
    <location>
        <begin position="153"/>
        <end position="163"/>
    </location>
</feature>
<feature type="transmembrane region" description="Helical" evidence="2">
    <location>
        <begin position="55"/>
        <end position="76"/>
    </location>
</feature>
<name>A0ABW4GHE9_9ACTN</name>
<keyword evidence="4" id="KW-1185">Reference proteome</keyword>
<feature type="transmembrane region" description="Helical" evidence="2">
    <location>
        <begin position="125"/>
        <end position="146"/>
    </location>
</feature>
<evidence type="ECO:0008006" key="5">
    <source>
        <dbReference type="Google" id="ProtNLM"/>
    </source>
</evidence>
<protein>
    <recommendedName>
        <fullName evidence="5">Agglutinin receptor</fullName>
    </recommendedName>
</protein>
<dbReference type="Proteomes" id="UP001597097">
    <property type="component" value="Unassembled WGS sequence"/>
</dbReference>
<feature type="compositionally biased region" description="Low complexity" evidence="1">
    <location>
        <begin position="166"/>
        <end position="182"/>
    </location>
</feature>
<keyword evidence="2" id="KW-1133">Transmembrane helix</keyword>
<evidence type="ECO:0000313" key="4">
    <source>
        <dbReference type="Proteomes" id="UP001597097"/>
    </source>
</evidence>
<evidence type="ECO:0000256" key="2">
    <source>
        <dbReference type="SAM" id="Phobius"/>
    </source>
</evidence>
<feature type="region of interest" description="Disordered" evidence="1">
    <location>
        <begin position="153"/>
        <end position="641"/>
    </location>
</feature>
<feature type="compositionally biased region" description="Low complexity" evidence="1">
    <location>
        <begin position="238"/>
        <end position="248"/>
    </location>
</feature>
<keyword evidence="2" id="KW-0472">Membrane</keyword>
<feature type="compositionally biased region" description="Polar residues" evidence="1">
    <location>
        <begin position="503"/>
        <end position="523"/>
    </location>
</feature>